<dbReference type="VEuPathDB" id="CryptoDB:GY17_00002030"/>
<organism evidence="3">
    <name type="scientific">Cryptosporidium hominis</name>
    <dbReference type="NCBI Taxonomy" id="237895"/>
    <lineage>
        <taxon>Eukaryota</taxon>
        <taxon>Sar</taxon>
        <taxon>Alveolata</taxon>
        <taxon>Apicomplexa</taxon>
        <taxon>Conoidasida</taxon>
        <taxon>Coccidia</taxon>
        <taxon>Eucoccidiorida</taxon>
        <taxon>Eimeriorina</taxon>
        <taxon>Cryptosporidiidae</taxon>
        <taxon>Cryptosporidium</taxon>
    </lineage>
</organism>
<dbReference type="VEuPathDB" id="CryptoDB:CHUDEA7_2340"/>
<evidence type="ECO:0000256" key="2">
    <source>
        <dbReference type="SAM" id="Phobius"/>
    </source>
</evidence>
<keyword evidence="2" id="KW-1133">Transmembrane helix</keyword>
<dbReference type="VEuPathDB" id="CryptoDB:Chro.70266"/>
<dbReference type="Proteomes" id="UP000199752">
    <property type="component" value="Chromosome 7"/>
</dbReference>
<keyword evidence="2" id="KW-0812">Transmembrane</keyword>
<reference evidence="3" key="1">
    <citation type="submission" date="2015-08" db="EMBL/GenBank/DDBJ databases">
        <authorList>
            <person name="Babu N.S."/>
            <person name="Beckwith C.J."/>
            <person name="Beseler K.G."/>
            <person name="Brison A."/>
            <person name="Carone J.V."/>
            <person name="Caskin T.P."/>
            <person name="Diamond M."/>
            <person name="Durham M.E."/>
            <person name="Foxe J.M."/>
            <person name="Go M."/>
            <person name="Henderson B.A."/>
            <person name="Jones I.B."/>
            <person name="McGettigan J.A."/>
            <person name="Micheletti S.J."/>
            <person name="Nasrallah M.E."/>
            <person name="Ortiz D."/>
            <person name="Piller C.R."/>
            <person name="Privatt S.R."/>
            <person name="Schneider S.L."/>
            <person name="Sharp S."/>
            <person name="Smith T.C."/>
            <person name="Stanton J.D."/>
            <person name="Ullery H.E."/>
            <person name="Wilson R.J."/>
            <person name="Serrano M.G."/>
            <person name="Buck G."/>
            <person name="Lee V."/>
            <person name="Wang Y."/>
            <person name="Carvalho R."/>
            <person name="Voegtly L."/>
            <person name="Shi R."/>
            <person name="Duckworth R."/>
            <person name="Johnson A."/>
            <person name="Loviza R."/>
            <person name="Walstead R."/>
            <person name="Shah Z."/>
            <person name="Kiflezghi M."/>
            <person name="Wade K."/>
            <person name="Ball S.L."/>
            <person name="Bradley K.W."/>
            <person name="Asai D.J."/>
            <person name="Bowman C.A."/>
            <person name="Russell D.A."/>
            <person name="Pope W.H."/>
            <person name="Jacobs-Sera D."/>
            <person name="Hendrix R.W."/>
            <person name="Hatfull G.F."/>
        </authorList>
    </citation>
    <scope>NUCLEOTIDE SEQUENCE [LARGE SCALE GENOMIC DNA]</scope>
</reference>
<proteinExistence type="predicted"/>
<accession>A0A0S4TKL4</accession>
<evidence type="ECO:0000256" key="1">
    <source>
        <dbReference type="SAM" id="MobiDB-lite"/>
    </source>
</evidence>
<evidence type="ECO:0000313" key="3">
    <source>
        <dbReference type="EMBL" id="CUV07219.1"/>
    </source>
</evidence>
<protein>
    <submittedName>
        <fullName evidence="3">Uncharacterized protein</fullName>
    </submittedName>
</protein>
<gene>
    <name evidence="3" type="ORF">CHUDEA7_2340</name>
</gene>
<dbReference type="VEuPathDB" id="CryptoDB:ChTU502y2012_407g1165"/>
<name>A0A0S4TKL4_CRYHO</name>
<feature type="region of interest" description="Disordered" evidence="1">
    <location>
        <begin position="45"/>
        <end position="66"/>
    </location>
</feature>
<dbReference type="EMBL" id="LN877953">
    <property type="protein sequence ID" value="CUV07219.1"/>
    <property type="molecule type" value="Genomic_DNA"/>
</dbReference>
<keyword evidence="2" id="KW-0472">Membrane</keyword>
<dbReference type="VEuPathDB" id="CryptoDB:Chro.70267"/>
<sequence>MHHKRLIYLLNLVYISSIFIAFLSLINSVETTTLLKINADKTSKSTTSHFQRTTRNRNRKAPREFRNGNKLYPVQNLRNNSSKRNDIPVKSRKNAPTFYGNIYLRNNEYNNTLNSKYYKENIASRANRADYYSFLGGRYNLMNALWSDKIEVFVPEKSKESKTKYKWMNDKYLGSNKYTSFYPNNNYQQINHLLNKAVSVSLPKNTTMDDEFQEFVISNIGKSNRTQLFDNNLTGLYQNNDSLKYLGFGNEGSLKNEISKNKISQKLQVKNITLSNSDPVNLIQEKDNLMPNMKWTQDVLSEIPSSIPENMVNFEYQHINEQETNELDGKEGTLLKEFVKLAVDFSFLSGSSLNGAVCMFKAVLPLMKIRWKTLNLINTSKMDTIVKIMLGIPFFKYFEEKESMISSCINMFFSMDMDSGEGLCLNKSGYEGSIMGVSVADFIVKQYHDNKIKLIKEKETKRESNEFKPHDSANLLEMIYDDICNYFYECMDEDISDEVNEYLFQNSRIFGVMENQRMNFFKSNHTVLFPDTSERKSSIDALPSDWFLAALQQLSQMNAELPELEFPGLNIRDLGRLYFYSGRLGVQLPIRLTLKMIYELSVFANHSSLLRRAFCTESLKKIINFKIANVLCKVSFSPIPLKFDPNELYISLKNILKMISFTPTSWKKRPDPICSEAEIVSEKYPNAISPPNFIQYYAVRDKWSLYRSLAIQLYGNLAVEDGETTLSIVSMLHSLIIGYIKLNWDEFRELYLNIGIIDPERYYSLLLSQRRGPALIELIAFSRIYNFKVMVYKKIMRNSRREVHFELDEEITGIVEEFSNIYYHSDEIYNKTLSCKLVRLLVERELPPGFYQGVFKTNISDFNEIINENVKDGSSWIWDAILPVYDSITNKKILSNEIGVQIKYKSIIKEDVDADYEIFDRKNEGNDTFPLFKIIQDEKKYYVDTKNWRRPSNNSFGQILNSGSKTINQADTLNDKQSEFQNITKVNNSIFQLDNEQKSFSEKYYQYNIVVQPLISFQQAGVYESKMFINKVFKFNPQINWEDLPHRLDLEYLQSIIYVGDIYKEKKNLEIDTWKPEEQKNNIINIFPENKLNTETDQEDSEVLEQIPKEENVTLTKNENKTISDEVFMEKSTLFNGYTNLDPESRAEIIKTRISEKEYGYPNITLISQSKEEKDQNQAKSLNELDSELEYIIIPTAKPWNNFVSLPKVGVMNSEPEFSFIPLKVGPLLPNKAKENIVFKLDMEILFNMAREFWMIPLNISSRALYCFGKNIAPFLNNPNPIYIPQMFIYDRIISTVISLLPVVDNSMNNIRPIEFVITVCEMALLDPIDLDPFLKISRTNINSSAEINDNVPNELKRIFGQMPAIKNICALVANCLHLSNYGNEYKNLVNKVSRAELFNKFTPSSEQLILIQKLVPRFPEVVVIIRNLLRMIHFIGRKGISLDKDALYQIAKELSITFHSISPYLWKLQINLKELYEIVDKPTGGLRQARRMKKNYFAPIYEEAYWGQYDKELLLFTCASILTSRGTLTFVTAIVVCHYSFLRIPLSKRILSTIPNAKDFENDEKLAAESIFFFLRDFIRNPIEILKSKEYNEDPMDTFNKIYSKWQDQNNRELGIDEEKIKKEMFSTKFNLFMFITYDKYIDLLLESGQELENAEIKFERKNQEIDRFSKFDFKSYSSKENLYTNHRNGKKGFFKEKTYNEEKFSSFWGYKPSPYKKDLRKSHMGSNIDDIFESLSLLLYSTNSYKELIKTTFTSSLSLINKICELERDIIRNSKTNNAYIHVEGVDQEMVLFVFSICNKMKSSRERMRQKMQCARNLENCKPENIDQDYEMHHLEIFEVMQFIYKIPIMVFEMNQDQTIIRDTELNRRIYSLNDTNKLLSSIRIAKIFDSDSKYFRYIPMIPKVTVCDFEDLKNGVGPIPIQAILKGMTSMSKSTYNRESFKFRKRTAFDDASDNFFKRKQISVPFPCANYPKNLQSSTDLVPILRRYIPYVPGDVEGKRLLQFIKISTAVIDLRRRPIKELPDRSMEKTFRSILLDNKDLNGSREYLMKIYGLDINEIIEKNYLFEKRLIDNKYYKTDLNMFYNDLYMNNKKNIYEYNQYKFLIEYFNIVRHKRINPEVIHSFIDLEETRNRGEKQSRMLSIGERMNDMLKYAALSIFSEFYYYWSKFKYNIRKFSYENPIKVEIIPSDEVKEEKLKKKQISLYIEDKLDEIKLNRNHD</sequence>
<feature type="transmembrane region" description="Helical" evidence="2">
    <location>
        <begin position="7"/>
        <end position="26"/>
    </location>
</feature>